<organism evidence="3 4">
    <name type="scientific">Polyplosphaeria fusca</name>
    <dbReference type="NCBI Taxonomy" id="682080"/>
    <lineage>
        <taxon>Eukaryota</taxon>
        <taxon>Fungi</taxon>
        <taxon>Dikarya</taxon>
        <taxon>Ascomycota</taxon>
        <taxon>Pezizomycotina</taxon>
        <taxon>Dothideomycetes</taxon>
        <taxon>Pleosporomycetidae</taxon>
        <taxon>Pleosporales</taxon>
        <taxon>Tetraplosphaeriaceae</taxon>
        <taxon>Polyplosphaeria</taxon>
    </lineage>
</organism>
<keyword evidence="2" id="KW-0472">Membrane</keyword>
<name>A0A9P4V6V8_9PLEO</name>
<keyword evidence="4" id="KW-1185">Reference proteome</keyword>
<sequence length="324" mass="35236">MSTSSPSTTSTSATTSTQRKPVLPLTTTFTPPVSCAENHLTRLPAPGNQIWVNEPVPAGNATQTACYPSEFLNFYRAVTSSGSLSSAVPAMSPLVCPQKFCTALAGEGNYVACCPEGFKMEQPKVVVDAKRPGYGGTCVSELEMGSTYDITAWNSGGEQHRAVWVASKSSAQAFAHPIDGFAAENPTLGCAPKAQEGAHISTPAIIAIAVGGASLLAVMILLVWFIFRCRRRRRMEQLSPEPPLKIRHIEHDRVRERDRIKAQQRHDSFGYGGDNLRYGGDNLRYGGDNLRYGEDNLRYGGDNLRYGGDSLRYGEDRFGYGGRF</sequence>
<reference evidence="3" key="1">
    <citation type="journal article" date="2020" name="Stud. Mycol.">
        <title>101 Dothideomycetes genomes: a test case for predicting lifestyles and emergence of pathogens.</title>
        <authorList>
            <person name="Haridas S."/>
            <person name="Albert R."/>
            <person name="Binder M."/>
            <person name="Bloem J."/>
            <person name="Labutti K."/>
            <person name="Salamov A."/>
            <person name="Andreopoulos B."/>
            <person name="Baker S."/>
            <person name="Barry K."/>
            <person name="Bills G."/>
            <person name="Bluhm B."/>
            <person name="Cannon C."/>
            <person name="Castanera R."/>
            <person name="Culley D."/>
            <person name="Daum C."/>
            <person name="Ezra D."/>
            <person name="Gonzalez J."/>
            <person name="Henrissat B."/>
            <person name="Kuo A."/>
            <person name="Liang C."/>
            <person name="Lipzen A."/>
            <person name="Lutzoni F."/>
            <person name="Magnuson J."/>
            <person name="Mondo S."/>
            <person name="Nolan M."/>
            <person name="Ohm R."/>
            <person name="Pangilinan J."/>
            <person name="Park H.-J."/>
            <person name="Ramirez L."/>
            <person name="Alfaro M."/>
            <person name="Sun H."/>
            <person name="Tritt A."/>
            <person name="Yoshinaga Y."/>
            <person name="Zwiers L.-H."/>
            <person name="Turgeon B."/>
            <person name="Goodwin S."/>
            <person name="Spatafora J."/>
            <person name="Crous P."/>
            <person name="Grigoriev I."/>
        </authorList>
    </citation>
    <scope>NUCLEOTIDE SEQUENCE</scope>
    <source>
        <strain evidence="3">CBS 125425</strain>
    </source>
</reference>
<dbReference type="EMBL" id="ML996106">
    <property type="protein sequence ID" value="KAF2738886.1"/>
    <property type="molecule type" value="Genomic_DNA"/>
</dbReference>
<evidence type="ECO:0000313" key="3">
    <source>
        <dbReference type="EMBL" id="KAF2738886.1"/>
    </source>
</evidence>
<accession>A0A9P4V6V8</accession>
<proteinExistence type="predicted"/>
<feature type="region of interest" description="Disordered" evidence="1">
    <location>
        <begin position="1"/>
        <end position="25"/>
    </location>
</feature>
<dbReference type="OrthoDB" id="5985073at2759"/>
<keyword evidence="2" id="KW-0812">Transmembrane</keyword>
<evidence type="ECO:0000313" key="4">
    <source>
        <dbReference type="Proteomes" id="UP000799444"/>
    </source>
</evidence>
<evidence type="ECO:0000256" key="1">
    <source>
        <dbReference type="SAM" id="MobiDB-lite"/>
    </source>
</evidence>
<dbReference type="AlphaFoldDB" id="A0A9P4V6V8"/>
<comment type="caution">
    <text evidence="3">The sequence shown here is derived from an EMBL/GenBank/DDBJ whole genome shotgun (WGS) entry which is preliminary data.</text>
</comment>
<dbReference type="Proteomes" id="UP000799444">
    <property type="component" value="Unassembled WGS sequence"/>
</dbReference>
<gene>
    <name evidence="3" type="ORF">EJ04DRAFT_549442</name>
</gene>
<protein>
    <submittedName>
        <fullName evidence="3">Uncharacterized protein</fullName>
    </submittedName>
</protein>
<feature type="transmembrane region" description="Helical" evidence="2">
    <location>
        <begin position="204"/>
        <end position="227"/>
    </location>
</feature>
<evidence type="ECO:0000256" key="2">
    <source>
        <dbReference type="SAM" id="Phobius"/>
    </source>
</evidence>
<keyword evidence="2" id="KW-1133">Transmembrane helix</keyword>